<dbReference type="EMBL" id="JMIY01000004">
    <property type="protein sequence ID" value="KCZ71835.1"/>
    <property type="molecule type" value="Genomic_DNA"/>
</dbReference>
<keyword evidence="3" id="KW-1185">Reference proteome</keyword>
<evidence type="ECO:0000313" key="2">
    <source>
        <dbReference type="EMBL" id="KCZ71835.1"/>
    </source>
</evidence>
<organism evidence="2 3">
    <name type="scientific">Candidatus Methanoperedens nitratireducens</name>
    <dbReference type="NCBI Taxonomy" id="1392998"/>
    <lineage>
        <taxon>Archaea</taxon>
        <taxon>Methanobacteriati</taxon>
        <taxon>Methanobacteriota</taxon>
        <taxon>Stenosarchaea group</taxon>
        <taxon>Methanomicrobia</taxon>
        <taxon>Methanosarcinales</taxon>
        <taxon>ANME-2 cluster</taxon>
        <taxon>Candidatus Methanoperedentaceae</taxon>
        <taxon>Candidatus Methanoperedens</taxon>
    </lineage>
</organism>
<reference evidence="2 3" key="1">
    <citation type="journal article" date="2013" name="Nature">
        <title>Anaerobic oxidation of methane coupled to nitrate reduction in a novel archaeal lineage.</title>
        <authorList>
            <person name="Haroon M.F."/>
            <person name="Hu S."/>
            <person name="Shi Y."/>
            <person name="Imelfort M."/>
            <person name="Keller J."/>
            <person name="Hugenholtz P."/>
            <person name="Yuan Z."/>
            <person name="Tyson G.W."/>
        </authorList>
    </citation>
    <scope>NUCLEOTIDE SEQUENCE [LARGE SCALE GENOMIC DNA]</scope>
    <source>
        <strain evidence="2 3">ANME-2d</strain>
    </source>
</reference>
<dbReference type="RefSeq" id="WP_198527394.1">
    <property type="nucleotide sequence ID" value="NZ_JMIY01000004.1"/>
</dbReference>
<dbReference type="OrthoDB" id="150051at2157"/>
<proteinExistence type="predicted"/>
<name>A0A062V901_9EURY</name>
<keyword evidence="1" id="KW-0175">Coiled coil</keyword>
<comment type="caution">
    <text evidence="2">The sequence shown here is derived from an EMBL/GenBank/DDBJ whole genome shotgun (WGS) entry which is preliminary data.</text>
</comment>
<dbReference type="Proteomes" id="UP000027153">
    <property type="component" value="Unassembled WGS sequence"/>
</dbReference>
<dbReference type="AlphaFoldDB" id="A0A062V901"/>
<evidence type="ECO:0000256" key="1">
    <source>
        <dbReference type="SAM" id="Coils"/>
    </source>
</evidence>
<evidence type="ECO:0000313" key="3">
    <source>
        <dbReference type="Proteomes" id="UP000027153"/>
    </source>
</evidence>
<gene>
    <name evidence="2" type="ORF">ANME2D_01890</name>
</gene>
<protein>
    <submittedName>
        <fullName evidence="2">Uncharacterized protein</fullName>
    </submittedName>
</protein>
<feature type="coiled-coil region" evidence="1">
    <location>
        <begin position="13"/>
        <end position="47"/>
    </location>
</feature>
<sequence length="52" mass="6133">MGRINNIIQRHVDEHIEQKLALLTERVEKLEKTVLELKSELSEILKEPPEKN</sequence>
<accession>A0A062V901</accession>